<comment type="caution">
    <text evidence="5">The sequence shown here is derived from an EMBL/GenBank/DDBJ whole genome shotgun (WGS) entry which is preliminary data.</text>
</comment>
<keyword evidence="2 3" id="KW-0378">Hydrolase</keyword>
<dbReference type="EC" id="3.4.24.-" evidence="3"/>
<evidence type="ECO:0000256" key="2">
    <source>
        <dbReference type="PROSITE-ProRule" id="PRU01211"/>
    </source>
</evidence>
<evidence type="ECO:0000313" key="6">
    <source>
        <dbReference type="Proteomes" id="UP000252519"/>
    </source>
</evidence>
<keyword evidence="2 3" id="KW-0645">Protease</keyword>
<keyword evidence="3" id="KW-0732">Signal</keyword>
<feature type="binding site" evidence="2">
    <location>
        <position position="195"/>
    </location>
    <ligand>
        <name>Zn(2+)</name>
        <dbReference type="ChEBI" id="CHEBI:29105"/>
        <note>catalytic</note>
    </ligand>
</feature>
<dbReference type="SMART" id="SM00235">
    <property type="entry name" value="ZnMc"/>
    <property type="match status" value="1"/>
</dbReference>
<protein>
    <recommendedName>
        <fullName evidence="3">Metalloendopeptidase</fullName>
        <ecNumber evidence="3">3.4.24.-</ecNumber>
    </recommendedName>
</protein>
<dbReference type="CDD" id="cd04280">
    <property type="entry name" value="ZnMc_astacin_like"/>
    <property type="match status" value="1"/>
</dbReference>
<comment type="cofactor">
    <cofactor evidence="2 3">
        <name>Zn(2+)</name>
        <dbReference type="ChEBI" id="CHEBI:29105"/>
    </cofactor>
    <text evidence="2 3">Binds 1 zinc ion per subunit.</text>
</comment>
<dbReference type="AlphaFoldDB" id="A0A368HAG1"/>
<dbReference type="PANTHER" id="PTHR10127:SF793">
    <property type="entry name" value="ZINC METALLOPROTEINASE NAS-31"/>
    <property type="match status" value="1"/>
</dbReference>
<dbReference type="InterPro" id="IPR006026">
    <property type="entry name" value="Peptidase_Metallo"/>
</dbReference>
<dbReference type="EMBL" id="JOJR01000005">
    <property type="protein sequence ID" value="RCN52698.1"/>
    <property type="molecule type" value="Genomic_DNA"/>
</dbReference>
<dbReference type="PROSITE" id="PS51864">
    <property type="entry name" value="ASTACIN"/>
    <property type="match status" value="1"/>
</dbReference>
<feature type="signal peptide" evidence="3">
    <location>
        <begin position="1"/>
        <end position="20"/>
    </location>
</feature>
<dbReference type="Proteomes" id="UP000252519">
    <property type="component" value="Unassembled WGS sequence"/>
</dbReference>
<name>A0A368HAG1_ANCCA</name>
<dbReference type="PANTHER" id="PTHR10127">
    <property type="entry name" value="DISCOIDIN, CUB, EGF, LAMININ , AND ZINC METALLOPROTEASE DOMAIN CONTAINING"/>
    <property type="match status" value="1"/>
</dbReference>
<dbReference type="OrthoDB" id="5829157at2759"/>
<keyword evidence="2 3" id="KW-0482">Metalloprotease</keyword>
<feature type="domain" description="Peptidase M12A" evidence="4">
    <location>
        <begin position="104"/>
        <end position="296"/>
    </location>
</feature>
<dbReference type="InterPro" id="IPR001506">
    <property type="entry name" value="Peptidase_M12A"/>
</dbReference>
<evidence type="ECO:0000259" key="4">
    <source>
        <dbReference type="PROSITE" id="PS51864"/>
    </source>
</evidence>
<dbReference type="STRING" id="29170.A0A368HAG1"/>
<keyword evidence="2 3" id="KW-0479">Metal-binding</keyword>
<keyword evidence="1" id="KW-1015">Disulfide bond</keyword>
<sequence>MRFLLVALLLLIGINTGVLGGLGEKIKNTFTGEGSIGAKIKNMKWRKIKQTQVKEAGDSINEINEKNNVTDSLYQGDIMLTERQLEQVEQDIEEFVGNSRIKRQAFRDKNYPKTIWTKGVSYYFDGASPKVRSVFQKGAREWEKDTCVSFREDPTATDKIRVFPGQGCSSFVGLIGGTQRLSLGRGCESVGTAAHEIGHALGLFHTMSRHDRDQFVTINEANVKVRKLRGATHSRRSLVQWDTKAVKATWMDQFVKEPPTRNDNYGITYDFGSVMNYGGTRSVEHRQALDVHRPMF</sequence>
<comment type="caution">
    <text evidence="2">Lacks conserved residue(s) required for the propagation of feature annotation.</text>
</comment>
<gene>
    <name evidence="5" type="ORF">ANCCAN_01074</name>
</gene>
<feature type="binding site" evidence="2">
    <location>
        <position position="205"/>
    </location>
    <ligand>
        <name>Zn(2+)</name>
        <dbReference type="ChEBI" id="CHEBI:29105"/>
        <note>catalytic</note>
    </ligand>
</feature>
<dbReference type="GO" id="GO:0006508">
    <property type="term" value="P:proteolysis"/>
    <property type="evidence" value="ECO:0007669"/>
    <property type="project" value="UniProtKB-KW"/>
</dbReference>
<evidence type="ECO:0000313" key="5">
    <source>
        <dbReference type="EMBL" id="RCN52698.1"/>
    </source>
</evidence>
<dbReference type="GO" id="GO:0008270">
    <property type="term" value="F:zinc ion binding"/>
    <property type="evidence" value="ECO:0007669"/>
    <property type="project" value="UniProtKB-UniRule"/>
</dbReference>
<keyword evidence="6" id="KW-1185">Reference proteome</keyword>
<feature type="chain" id="PRO_5016480187" description="Metalloendopeptidase" evidence="3">
    <location>
        <begin position="21"/>
        <end position="296"/>
    </location>
</feature>
<dbReference type="Gene3D" id="3.40.390.10">
    <property type="entry name" value="Collagenase (Catalytic Domain)"/>
    <property type="match status" value="1"/>
</dbReference>
<dbReference type="InterPro" id="IPR024079">
    <property type="entry name" value="MetalloPept_cat_dom_sf"/>
</dbReference>
<organism evidence="5 6">
    <name type="scientific">Ancylostoma caninum</name>
    <name type="common">Dog hookworm</name>
    <dbReference type="NCBI Taxonomy" id="29170"/>
    <lineage>
        <taxon>Eukaryota</taxon>
        <taxon>Metazoa</taxon>
        <taxon>Ecdysozoa</taxon>
        <taxon>Nematoda</taxon>
        <taxon>Chromadorea</taxon>
        <taxon>Rhabditida</taxon>
        <taxon>Rhabditina</taxon>
        <taxon>Rhabditomorpha</taxon>
        <taxon>Strongyloidea</taxon>
        <taxon>Ancylostomatidae</taxon>
        <taxon>Ancylostomatinae</taxon>
        <taxon>Ancylostoma</taxon>
    </lineage>
</organism>
<proteinExistence type="predicted"/>
<dbReference type="PRINTS" id="PR00480">
    <property type="entry name" value="ASTACIN"/>
</dbReference>
<reference evidence="5 6" key="1">
    <citation type="submission" date="2014-10" db="EMBL/GenBank/DDBJ databases">
        <title>Draft genome of the hookworm Ancylostoma caninum.</title>
        <authorList>
            <person name="Mitreva M."/>
        </authorList>
    </citation>
    <scope>NUCLEOTIDE SEQUENCE [LARGE SCALE GENOMIC DNA]</scope>
    <source>
        <strain evidence="5 6">Baltimore</strain>
    </source>
</reference>
<keyword evidence="2 3" id="KW-0862">Zinc</keyword>
<feature type="active site" evidence="2">
    <location>
        <position position="196"/>
    </location>
</feature>
<accession>A0A368HAG1</accession>
<feature type="binding site" evidence="2">
    <location>
        <position position="199"/>
    </location>
    <ligand>
        <name>Zn(2+)</name>
        <dbReference type="ChEBI" id="CHEBI:29105"/>
        <note>catalytic</note>
    </ligand>
</feature>
<dbReference type="SUPFAM" id="SSF55486">
    <property type="entry name" value="Metalloproteases ('zincins'), catalytic domain"/>
    <property type="match status" value="1"/>
</dbReference>
<dbReference type="Pfam" id="PF01400">
    <property type="entry name" value="Astacin"/>
    <property type="match status" value="2"/>
</dbReference>
<dbReference type="InterPro" id="IPR034035">
    <property type="entry name" value="Astacin-like_dom"/>
</dbReference>
<dbReference type="GO" id="GO:0004222">
    <property type="term" value="F:metalloendopeptidase activity"/>
    <property type="evidence" value="ECO:0007669"/>
    <property type="project" value="UniProtKB-UniRule"/>
</dbReference>
<evidence type="ECO:0000256" key="1">
    <source>
        <dbReference type="ARBA" id="ARBA00023157"/>
    </source>
</evidence>
<evidence type="ECO:0000256" key="3">
    <source>
        <dbReference type="RuleBase" id="RU361183"/>
    </source>
</evidence>